<comment type="caution">
    <text evidence="1">The sequence shown here is derived from an EMBL/GenBank/DDBJ whole genome shotgun (WGS) entry which is preliminary data.</text>
</comment>
<name>A0A9Q1DVJ9_CONCO</name>
<dbReference type="AlphaFoldDB" id="A0A9Q1DVJ9"/>
<proteinExistence type="predicted"/>
<evidence type="ECO:0000313" key="1">
    <source>
        <dbReference type="EMBL" id="KAJ8282399.1"/>
    </source>
</evidence>
<dbReference type="EMBL" id="JAFJMO010000003">
    <property type="protein sequence ID" value="KAJ8282399.1"/>
    <property type="molecule type" value="Genomic_DNA"/>
</dbReference>
<reference evidence="1" key="1">
    <citation type="journal article" date="2023" name="Science">
        <title>Genome structures resolve the early diversification of teleost fishes.</title>
        <authorList>
            <person name="Parey E."/>
            <person name="Louis A."/>
            <person name="Montfort J."/>
            <person name="Bouchez O."/>
            <person name="Roques C."/>
            <person name="Iampietro C."/>
            <person name="Lluch J."/>
            <person name="Castinel A."/>
            <person name="Donnadieu C."/>
            <person name="Desvignes T."/>
            <person name="Floi Bucao C."/>
            <person name="Jouanno E."/>
            <person name="Wen M."/>
            <person name="Mejri S."/>
            <person name="Dirks R."/>
            <person name="Jansen H."/>
            <person name="Henkel C."/>
            <person name="Chen W.J."/>
            <person name="Zahm M."/>
            <person name="Cabau C."/>
            <person name="Klopp C."/>
            <person name="Thompson A.W."/>
            <person name="Robinson-Rechavi M."/>
            <person name="Braasch I."/>
            <person name="Lecointre G."/>
            <person name="Bobe J."/>
            <person name="Postlethwait J.H."/>
            <person name="Berthelot C."/>
            <person name="Roest Crollius H."/>
            <person name="Guiguen Y."/>
        </authorList>
    </citation>
    <scope>NUCLEOTIDE SEQUENCE</scope>
    <source>
        <strain evidence="1">Concon-B</strain>
    </source>
</reference>
<gene>
    <name evidence="1" type="ORF">COCON_G00049180</name>
</gene>
<evidence type="ECO:0000313" key="2">
    <source>
        <dbReference type="Proteomes" id="UP001152803"/>
    </source>
</evidence>
<keyword evidence="2" id="KW-1185">Reference proteome</keyword>
<protein>
    <submittedName>
        <fullName evidence="1">Uncharacterized protein</fullName>
    </submittedName>
</protein>
<accession>A0A9Q1DVJ9</accession>
<organism evidence="1 2">
    <name type="scientific">Conger conger</name>
    <name type="common">Conger eel</name>
    <name type="synonym">Muraena conger</name>
    <dbReference type="NCBI Taxonomy" id="82655"/>
    <lineage>
        <taxon>Eukaryota</taxon>
        <taxon>Metazoa</taxon>
        <taxon>Chordata</taxon>
        <taxon>Craniata</taxon>
        <taxon>Vertebrata</taxon>
        <taxon>Euteleostomi</taxon>
        <taxon>Actinopterygii</taxon>
        <taxon>Neopterygii</taxon>
        <taxon>Teleostei</taxon>
        <taxon>Anguilliformes</taxon>
        <taxon>Congridae</taxon>
        <taxon>Conger</taxon>
    </lineage>
</organism>
<dbReference type="Proteomes" id="UP001152803">
    <property type="component" value="Unassembled WGS sequence"/>
</dbReference>
<sequence>MMDSRRTTQGDEDKLNYKIRFVSGTPAPRGDRIFLLSKVLRSHGHHSTDIVGQDDITVPQRSEFDNTLLTLHLNHCQGHRAGSPSEPFKWCLFLGCGDCHGMPF</sequence>